<dbReference type="EMBL" id="LSFL01000030">
    <property type="protein sequence ID" value="OBY65652.1"/>
    <property type="molecule type" value="Genomic_DNA"/>
</dbReference>
<accession>A0A1B8U1D5</accession>
<dbReference type="OrthoDB" id="6631788at2"/>
<dbReference type="Pfam" id="PF13392">
    <property type="entry name" value="HNH_3"/>
    <property type="match status" value="1"/>
</dbReference>
<evidence type="ECO:0000259" key="2">
    <source>
        <dbReference type="Pfam" id="PF13392"/>
    </source>
</evidence>
<dbReference type="GO" id="GO:0016788">
    <property type="term" value="F:hydrolase activity, acting on ester bonds"/>
    <property type="evidence" value="ECO:0007669"/>
    <property type="project" value="InterPro"/>
</dbReference>
<dbReference type="SUPFAM" id="SSF54060">
    <property type="entry name" value="His-Me finger endonucleases"/>
    <property type="match status" value="1"/>
</dbReference>
<dbReference type="RefSeq" id="WP_068360102.1">
    <property type="nucleotide sequence ID" value="NZ_CP019337.1"/>
</dbReference>
<dbReference type="InterPro" id="IPR044925">
    <property type="entry name" value="His-Me_finger_sf"/>
</dbReference>
<keyword evidence="3" id="KW-0540">Nuclease</keyword>
<sequence length="183" mass="21989">MIRNLWKEEWKDIQFDEKISTKKKFKISNYGRIIKSSNGKEILKRQTYINGYETISVRQVVNKKSTSRYVHKLVAQHFLPKENDDQLYVIHLDYDKTNNVLENLKWATKREKELHQFNHPNWENVVKKRSKNIGKLTEGKVKIIKRQLKNNRTRITMIAKRFGVSDMQIHRIKTGENWSHIKI</sequence>
<dbReference type="GO" id="GO:0004519">
    <property type="term" value="F:endonuclease activity"/>
    <property type="evidence" value="ECO:0007669"/>
    <property type="project" value="UniProtKB-KW"/>
</dbReference>
<evidence type="ECO:0000259" key="1">
    <source>
        <dbReference type="Pfam" id="PF07463"/>
    </source>
</evidence>
<protein>
    <submittedName>
        <fullName evidence="3">HNH endonuclease</fullName>
    </submittedName>
</protein>
<keyword evidence="4" id="KW-1185">Reference proteome</keyword>
<dbReference type="InterPro" id="IPR003615">
    <property type="entry name" value="HNH_nuc"/>
</dbReference>
<dbReference type="InterPro" id="IPR010902">
    <property type="entry name" value="NUMOD4"/>
</dbReference>
<name>A0A1B8U1D5_9FLAO</name>
<organism evidence="3 4">
    <name type="scientific">Polaribacter reichenbachii</name>
    <dbReference type="NCBI Taxonomy" id="996801"/>
    <lineage>
        <taxon>Bacteria</taxon>
        <taxon>Pseudomonadati</taxon>
        <taxon>Bacteroidota</taxon>
        <taxon>Flavobacteriia</taxon>
        <taxon>Flavobacteriales</taxon>
        <taxon>Flavobacteriaceae</taxon>
    </lineage>
</organism>
<dbReference type="Gene3D" id="3.90.75.20">
    <property type="match status" value="1"/>
</dbReference>
<gene>
    <name evidence="3" type="ORF">LPB301_08390</name>
</gene>
<evidence type="ECO:0000313" key="4">
    <source>
        <dbReference type="Proteomes" id="UP000092612"/>
    </source>
</evidence>
<proteinExistence type="predicted"/>
<evidence type="ECO:0000313" key="3">
    <source>
        <dbReference type="EMBL" id="OBY65652.1"/>
    </source>
</evidence>
<dbReference type="Pfam" id="PF07463">
    <property type="entry name" value="NUMOD4"/>
    <property type="match status" value="1"/>
</dbReference>
<dbReference type="STRING" id="996801.BW723_13390"/>
<feature type="domain" description="HNH nuclease" evidence="2">
    <location>
        <begin position="68"/>
        <end position="112"/>
    </location>
</feature>
<feature type="domain" description="NUMOD4" evidence="1">
    <location>
        <begin position="8"/>
        <end position="58"/>
    </location>
</feature>
<reference evidence="4" key="1">
    <citation type="submission" date="2016-02" db="EMBL/GenBank/DDBJ databases">
        <title>Paenibacillus sp. LPB0068, isolated from Crassostrea gigas.</title>
        <authorList>
            <person name="Shin S.-K."/>
            <person name="Yi H."/>
        </authorList>
    </citation>
    <scope>NUCLEOTIDE SEQUENCE [LARGE SCALE GENOMIC DNA]</scope>
    <source>
        <strain evidence="4">KCTC 23969</strain>
    </source>
</reference>
<dbReference type="KEGG" id="prn:BW723_13390"/>
<keyword evidence="3" id="KW-0255">Endonuclease</keyword>
<keyword evidence="3" id="KW-0378">Hydrolase</keyword>
<dbReference type="Proteomes" id="UP000092612">
    <property type="component" value="Unassembled WGS sequence"/>
</dbReference>
<dbReference type="AlphaFoldDB" id="A0A1B8U1D5"/>
<comment type="caution">
    <text evidence="3">The sequence shown here is derived from an EMBL/GenBank/DDBJ whole genome shotgun (WGS) entry which is preliminary data.</text>
</comment>